<dbReference type="InterPro" id="IPR003447">
    <property type="entry name" value="FEMABX"/>
</dbReference>
<evidence type="ECO:0000256" key="6">
    <source>
        <dbReference type="ARBA" id="ARBA00023316"/>
    </source>
</evidence>
<evidence type="ECO:0000313" key="7">
    <source>
        <dbReference type="EMBL" id="EGL85553.1"/>
    </source>
</evidence>
<dbReference type="eggNOG" id="COG2348">
    <property type="taxonomic scope" value="Bacteria"/>
</dbReference>
<keyword evidence="5" id="KW-0012">Acyltransferase</keyword>
<dbReference type="GO" id="GO:0016755">
    <property type="term" value="F:aminoacyltransferase activity"/>
    <property type="evidence" value="ECO:0007669"/>
    <property type="project" value="InterPro"/>
</dbReference>
<keyword evidence="3" id="KW-0133">Cell shape</keyword>
<accession>F5W1C2</accession>
<proteinExistence type="inferred from homology"/>
<evidence type="ECO:0000256" key="3">
    <source>
        <dbReference type="ARBA" id="ARBA00022960"/>
    </source>
</evidence>
<dbReference type="InterPro" id="IPR050644">
    <property type="entry name" value="PG_Glycine_Bridge_Synth"/>
</dbReference>
<dbReference type="Gene3D" id="3.40.630.30">
    <property type="match status" value="1"/>
</dbReference>
<dbReference type="GO" id="GO:0009252">
    <property type="term" value="P:peptidoglycan biosynthetic process"/>
    <property type="evidence" value="ECO:0007669"/>
    <property type="project" value="UniProtKB-KW"/>
</dbReference>
<dbReference type="Pfam" id="PF02388">
    <property type="entry name" value="FemAB"/>
    <property type="match status" value="1"/>
</dbReference>
<dbReference type="PANTHER" id="PTHR36174:SF1">
    <property type="entry name" value="LIPID II:GLYCINE GLYCYLTRANSFERASE"/>
    <property type="match status" value="1"/>
</dbReference>
<evidence type="ECO:0000256" key="5">
    <source>
        <dbReference type="ARBA" id="ARBA00023315"/>
    </source>
</evidence>
<dbReference type="SUPFAM" id="SSF55729">
    <property type="entry name" value="Acyl-CoA N-acyltransferases (Nat)"/>
    <property type="match status" value="1"/>
</dbReference>
<keyword evidence="6" id="KW-0961">Cell wall biogenesis/degradation</keyword>
<comment type="similarity">
    <text evidence="1">Belongs to the FemABX family.</text>
</comment>
<dbReference type="PROSITE" id="PS51191">
    <property type="entry name" value="FEMABX"/>
    <property type="match status" value="1"/>
</dbReference>
<dbReference type="Proteomes" id="UP000010138">
    <property type="component" value="Unassembled WGS sequence"/>
</dbReference>
<gene>
    <name evidence="7" type="ORF">HMPREF9967_0333</name>
</gene>
<dbReference type="EMBL" id="AFNN01000021">
    <property type="protein sequence ID" value="EGL85553.1"/>
    <property type="molecule type" value="Genomic_DNA"/>
</dbReference>
<sequence>MFTYKTNVDVKEWDLFLQNHPQGNLLQSSDWSKIKDAWGNERVGFYKEDQLVGVANILIQPLPLGLSMFYIPRGPIIDYKDKELLKFVLLTLKKLAKKDHAIMVKFDPSLFISRGLIGQETVQNSRTLEIIEELKKIKFIGQA</sequence>
<dbReference type="AlphaFoldDB" id="F5W1C2"/>
<reference evidence="7 8" key="1">
    <citation type="submission" date="2011-04" db="EMBL/GenBank/DDBJ databases">
        <authorList>
            <person name="Durkin A.S."/>
            <person name="Radune D."/>
            <person name="Hostetler J."/>
            <person name="Torralba M."/>
            <person name="Gillis M."/>
            <person name="Methe B."/>
            <person name="Sutton G."/>
            <person name="Nelson K.E."/>
        </authorList>
    </citation>
    <scope>NUCLEOTIDE SEQUENCE [LARGE SCALE GENOMIC DNA]</scope>
    <source>
        <strain evidence="7 8">SK1076</strain>
    </source>
</reference>
<evidence type="ECO:0000313" key="8">
    <source>
        <dbReference type="Proteomes" id="UP000010138"/>
    </source>
</evidence>
<dbReference type="GO" id="GO:0071555">
    <property type="term" value="P:cell wall organization"/>
    <property type="evidence" value="ECO:0007669"/>
    <property type="project" value="UniProtKB-KW"/>
</dbReference>
<evidence type="ECO:0000256" key="1">
    <source>
        <dbReference type="ARBA" id="ARBA00009943"/>
    </source>
</evidence>
<dbReference type="PANTHER" id="PTHR36174">
    <property type="entry name" value="LIPID II:GLYCINE GLYCYLTRANSFERASE"/>
    <property type="match status" value="1"/>
</dbReference>
<protein>
    <submittedName>
        <fullName evidence="7">FemAB domain protein</fullName>
    </submittedName>
</protein>
<keyword evidence="4" id="KW-0573">Peptidoglycan synthesis</keyword>
<dbReference type="GO" id="GO:0008360">
    <property type="term" value="P:regulation of cell shape"/>
    <property type="evidence" value="ECO:0007669"/>
    <property type="project" value="UniProtKB-KW"/>
</dbReference>
<evidence type="ECO:0000256" key="2">
    <source>
        <dbReference type="ARBA" id="ARBA00022679"/>
    </source>
</evidence>
<dbReference type="InterPro" id="IPR016181">
    <property type="entry name" value="Acyl_CoA_acyltransferase"/>
</dbReference>
<evidence type="ECO:0000256" key="4">
    <source>
        <dbReference type="ARBA" id="ARBA00022984"/>
    </source>
</evidence>
<organism evidence="7 8">
    <name type="scientific">Streptococcus infantis SK1076</name>
    <dbReference type="NCBI Taxonomy" id="1005705"/>
    <lineage>
        <taxon>Bacteria</taxon>
        <taxon>Bacillati</taxon>
        <taxon>Bacillota</taxon>
        <taxon>Bacilli</taxon>
        <taxon>Lactobacillales</taxon>
        <taxon>Streptococcaceae</taxon>
        <taxon>Streptococcus</taxon>
    </lineage>
</organism>
<comment type="caution">
    <text evidence="7">The sequence shown here is derived from an EMBL/GenBank/DDBJ whole genome shotgun (WGS) entry which is preliminary data.</text>
</comment>
<keyword evidence="2" id="KW-0808">Transferase</keyword>
<name>F5W1C2_9STRE</name>